<dbReference type="PANTHER" id="PTHR43512:SF4">
    <property type="entry name" value="TRANSLATION FACTOR GUF1 HOMOLOG, CHLOROPLASTIC"/>
    <property type="match status" value="1"/>
</dbReference>
<organism evidence="2 3">
    <name type="scientific">Pyrus ussuriensis x Pyrus communis</name>
    <dbReference type="NCBI Taxonomy" id="2448454"/>
    <lineage>
        <taxon>Eukaryota</taxon>
        <taxon>Viridiplantae</taxon>
        <taxon>Streptophyta</taxon>
        <taxon>Embryophyta</taxon>
        <taxon>Tracheophyta</taxon>
        <taxon>Spermatophyta</taxon>
        <taxon>Magnoliopsida</taxon>
        <taxon>eudicotyledons</taxon>
        <taxon>Gunneridae</taxon>
        <taxon>Pentapetalae</taxon>
        <taxon>rosids</taxon>
        <taxon>fabids</taxon>
        <taxon>Rosales</taxon>
        <taxon>Rosaceae</taxon>
        <taxon>Amygdaloideae</taxon>
        <taxon>Maleae</taxon>
        <taxon>Pyrus</taxon>
    </lineage>
</organism>
<feature type="compositionally biased region" description="Basic and acidic residues" evidence="1">
    <location>
        <begin position="74"/>
        <end position="83"/>
    </location>
</feature>
<feature type="region of interest" description="Disordered" evidence="1">
    <location>
        <begin position="64"/>
        <end position="83"/>
    </location>
</feature>
<evidence type="ECO:0000256" key="1">
    <source>
        <dbReference type="SAM" id="MobiDB-lite"/>
    </source>
</evidence>
<evidence type="ECO:0000313" key="2">
    <source>
        <dbReference type="EMBL" id="KAB2618201.1"/>
    </source>
</evidence>
<proteinExistence type="predicted"/>
<dbReference type="OrthoDB" id="1074at2759"/>
<dbReference type="PANTHER" id="PTHR43512">
    <property type="entry name" value="TRANSLATION FACTOR GUF1-RELATED"/>
    <property type="match status" value="1"/>
</dbReference>
<reference evidence="3" key="2">
    <citation type="submission" date="2019-10" db="EMBL/GenBank/DDBJ databases">
        <title>A de novo genome assembly of a pear dwarfing rootstock.</title>
        <authorList>
            <person name="Wang F."/>
            <person name="Wang J."/>
            <person name="Li S."/>
            <person name="Zhang Y."/>
            <person name="Fang M."/>
            <person name="Ma L."/>
            <person name="Zhao Y."/>
            <person name="Jiang S."/>
        </authorList>
    </citation>
    <scope>NUCLEOTIDE SEQUENCE [LARGE SCALE GENOMIC DNA]</scope>
</reference>
<dbReference type="InterPro" id="IPR006297">
    <property type="entry name" value="EF-4"/>
</dbReference>
<dbReference type="Gene3D" id="3.30.70.870">
    <property type="entry name" value="Elongation Factor G (Translational Gtpase), domain 3"/>
    <property type="match status" value="1"/>
</dbReference>
<sequence>MILHKAESSLPGYEEATPMVFSGMLPLDADQFPELRGALEKLQLNDAALKLWTLVASPYGNCSGEAGEGVQSESDNHCPERCV</sequence>
<protein>
    <submittedName>
        <fullName evidence="2">Uncharacterized protein</fullName>
    </submittedName>
</protein>
<reference evidence="2 3" key="1">
    <citation type="submission" date="2019-09" db="EMBL/GenBank/DDBJ databases">
        <authorList>
            <person name="Ou C."/>
        </authorList>
    </citation>
    <scope>NUCLEOTIDE SEQUENCE [LARGE SCALE GENOMIC DNA]</scope>
    <source>
        <strain evidence="2">S2</strain>
        <tissue evidence="2">Leaf</tissue>
    </source>
</reference>
<keyword evidence="3" id="KW-1185">Reference proteome</keyword>
<dbReference type="EMBL" id="SMOL01000401">
    <property type="protein sequence ID" value="KAB2618201.1"/>
    <property type="molecule type" value="Genomic_DNA"/>
</dbReference>
<dbReference type="Proteomes" id="UP000327157">
    <property type="component" value="Chromosome 15"/>
</dbReference>
<dbReference type="GO" id="GO:0045727">
    <property type="term" value="P:positive regulation of translation"/>
    <property type="evidence" value="ECO:0007669"/>
    <property type="project" value="TreeGrafter"/>
</dbReference>
<reference evidence="2 3" key="3">
    <citation type="submission" date="2019-11" db="EMBL/GenBank/DDBJ databases">
        <title>A de novo genome assembly of a pear dwarfing rootstock.</title>
        <authorList>
            <person name="Wang F."/>
            <person name="Wang J."/>
            <person name="Li S."/>
            <person name="Zhang Y."/>
            <person name="Fang M."/>
            <person name="Ma L."/>
            <person name="Zhao Y."/>
            <person name="Jiang S."/>
        </authorList>
    </citation>
    <scope>NUCLEOTIDE SEQUENCE [LARGE SCALE GENOMIC DNA]</scope>
    <source>
        <strain evidence="2">S2</strain>
        <tissue evidence="2">Leaf</tissue>
    </source>
</reference>
<name>A0A5N5GWB4_9ROSA</name>
<gene>
    <name evidence="2" type="ORF">D8674_014070</name>
</gene>
<dbReference type="GO" id="GO:0043022">
    <property type="term" value="F:ribosome binding"/>
    <property type="evidence" value="ECO:0007669"/>
    <property type="project" value="TreeGrafter"/>
</dbReference>
<comment type="caution">
    <text evidence="2">The sequence shown here is derived from an EMBL/GenBank/DDBJ whole genome shotgun (WGS) entry which is preliminary data.</text>
</comment>
<dbReference type="GO" id="GO:0005525">
    <property type="term" value="F:GTP binding"/>
    <property type="evidence" value="ECO:0007669"/>
    <property type="project" value="InterPro"/>
</dbReference>
<accession>A0A5N5GWB4</accession>
<evidence type="ECO:0000313" key="3">
    <source>
        <dbReference type="Proteomes" id="UP000327157"/>
    </source>
</evidence>
<dbReference type="AlphaFoldDB" id="A0A5N5GWB4"/>